<evidence type="ECO:0000256" key="1">
    <source>
        <dbReference type="ARBA" id="ARBA00022460"/>
    </source>
</evidence>
<comment type="caution">
    <text evidence="5">The sequence shown here is derived from an EMBL/GenBank/DDBJ whole genome shotgun (WGS) entry which is preliminary data.</text>
</comment>
<reference evidence="5 6" key="1">
    <citation type="submission" date="2024-05" db="EMBL/GenBank/DDBJ databases">
        <authorList>
            <person name="Wallberg A."/>
        </authorList>
    </citation>
    <scope>NUCLEOTIDE SEQUENCE [LARGE SCALE GENOMIC DNA]</scope>
</reference>
<keyword evidence="1 2" id="KW-0193">Cuticle</keyword>
<sequence length="364" mass="38514">TAPHRWVNMNALRVLSLVVAVANAQLVPGLLPYTHNFLHSTAFRAVGAQYPYTVAAPQQLQYTVAAPAQYTVAAPAQYTVAAPAQYTVAAPAPAAPLTFAAPAPVAYTTAAVAPAFVAPTTRTSQYHSQDELGQYSFGYAGGPSSRAENRDAFGVVRGSYNYVDANGEVQTQSYIADALGFRVAATNLPVAPEAGDAPTLVGPEPVMDTVEVKAAKASFRKLFDEAAAAAEAAPDTRRKRSTELVAPEPVQDTAEVSQAKAEFQALYNQAAAAAEAAPEVGPLEGPFHHTTYYAGPSYAPFRYNGLTPYTGLPINYGALPFNHGALPYTTGAYNPYTTGAYNPYTTGALTYPHHAYPYNFAFTT</sequence>
<name>A0AAV2SAF7_MEGNR</name>
<evidence type="ECO:0000313" key="5">
    <source>
        <dbReference type="EMBL" id="CAL4179436.1"/>
    </source>
</evidence>
<dbReference type="InterPro" id="IPR031311">
    <property type="entry name" value="CHIT_BIND_RR_consensus"/>
</dbReference>
<dbReference type="GO" id="GO:0008010">
    <property type="term" value="F:structural constituent of chitin-based larval cuticle"/>
    <property type="evidence" value="ECO:0007669"/>
    <property type="project" value="TreeGrafter"/>
</dbReference>
<feature type="signal peptide" evidence="4">
    <location>
        <begin position="1"/>
        <end position="24"/>
    </location>
</feature>
<evidence type="ECO:0000256" key="4">
    <source>
        <dbReference type="SAM" id="SignalP"/>
    </source>
</evidence>
<feature type="non-terminal residue" evidence="5">
    <location>
        <position position="1"/>
    </location>
</feature>
<dbReference type="PANTHER" id="PTHR10380:SF196">
    <property type="entry name" value="CUTICULAR PROTEIN 72EA"/>
    <property type="match status" value="1"/>
</dbReference>
<dbReference type="InterPro" id="IPR050468">
    <property type="entry name" value="Cuticle_Struct_Prot"/>
</dbReference>
<organism evidence="5 6">
    <name type="scientific">Meganyctiphanes norvegica</name>
    <name type="common">Northern krill</name>
    <name type="synonym">Thysanopoda norvegica</name>
    <dbReference type="NCBI Taxonomy" id="48144"/>
    <lineage>
        <taxon>Eukaryota</taxon>
        <taxon>Metazoa</taxon>
        <taxon>Ecdysozoa</taxon>
        <taxon>Arthropoda</taxon>
        <taxon>Crustacea</taxon>
        <taxon>Multicrustacea</taxon>
        <taxon>Malacostraca</taxon>
        <taxon>Eumalacostraca</taxon>
        <taxon>Eucarida</taxon>
        <taxon>Euphausiacea</taxon>
        <taxon>Euphausiidae</taxon>
        <taxon>Meganyctiphanes</taxon>
    </lineage>
</organism>
<evidence type="ECO:0000256" key="2">
    <source>
        <dbReference type="PROSITE-ProRule" id="PRU00497"/>
    </source>
</evidence>
<feature type="chain" id="PRO_5043393846" description="Cuticle protein 6" evidence="4">
    <location>
        <begin position="25"/>
        <end position="364"/>
    </location>
</feature>
<evidence type="ECO:0008006" key="7">
    <source>
        <dbReference type="Google" id="ProtNLM"/>
    </source>
</evidence>
<keyword evidence="4" id="KW-0732">Signal</keyword>
<protein>
    <recommendedName>
        <fullName evidence="7">Cuticle protein 6</fullName>
    </recommendedName>
</protein>
<evidence type="ECO:0000256" key="3">
    <source>
        <dbReference type="SAM" id="MobiDB-lite"/>
    </source>
</evidence>
<accession>A0AAV2SAF7</accession>
<dbReference type="Pfam" id="PF00379">
    <property type="entry name" value="Chitin_bind_4"/>
    <property type="match status" value="1"/>
</dbReference>
<dbReference type="PANTHER" id="PTHR10380">
    <property type="entry name" value="CUTICLE PROTEIN"/>
    <property type="match status" value="1"/>
</dbReference>
<keyword evidence="6" id="KW-1185">Reference proteome</keyword>
<dbReference type="AlphaFoldDB" id="A0AAV2SAF7"/>
<proteinExistence type="predicted"/>
<evidence type="ECO:0000313" key="6">
    <source>
        <dbReference type="Proteomes" id="UP001497623"/>
    </source>
</evidence>
<gene>
    <name evidence="5" type="ORF">MNOR_LOCUS35150</name>
</gene>
<dbReference type="InterPro" id="IPR000618">
    <property type="entry name" value="Insect_cuticle"/>
</dbReference>
<dbReference type="EMBL" id="CAXKWB010057350">
    <property type="protein sequence ID" value="CAL4179436.1"/>
    <property type="molecule type" value="Genomic_DNA"/>
</dbReference>
<feature type="region of interest" description="Disordered" evidence="3">
    <location>
        <begin position="231"/>
        <end position="252"/>
    </location>
</feature>
<dbReference type="PROSITE" id="PS00233">
    <property type="entry name" value="CHIT_BIND_RR_1"/>
    <property type="match status" value="1"/>
</dbReference>
<dbReference type="Proteomes" id="UP001497623">
    <property type="component" value="Unassembled WGS sequence"/>
</dbReference>
<dbReference type="PROSITE" id="PS51155">
    <property type="entry name" value="CHIT_BIND_RR_2"/>
    <property type="match status" value="1"/>
</dbReference>
<dbReference type="GO" id="GO:0062129">
    <property type="term" value="C:chitin-based extracellular matrix"/>
    <property type="evidence" value="ECO:0007669"/>
    <property type="project" value="TreeGrafter"/>
</dbReference>